<evidence type="ECO:0000256" key="1">
    <source>
        <dbReference type="ARBA" id="ARBA00001933"/>
    </source>
</evidence>
<feature type="binding site" evidence="8">
    <location>
        <position position="316"/>
    </location>
    <ligand>
        <name>substrate</name>
    </ligand>
</feature>
<proteinExistence type="inferred from homology"/>
<dbReference type="Pfam" id="PF00266">
    <property type="entry name" value="Aminotran_5"/>
    <property type="match status" value="1"/>
</dbReference>
<dbReference type="PANTHER" id="PTHR42778">
    <property type="entry name" value="2-AMINOETHYLPHOSPHONATE--PYRUVATE TRANSAMINASE"/>
    <property type="match status" value="1"/>
</dbReference>
<dbReference type="InterPro" id="IPR024169">
    <property type="entry name" value="SP_NH2Trfase/AEP_transaminase"/>
</dbReference>
<evidence type="ECO:0000256" key="2">
    <source>
        <dbReference type="ARBA" id="ARBA00022576"/>
    </source>
</evidence>
<gene>
    <name evidence="11" type="primary">rtxA</name>
    <name evidence="7" type="synonym">phnW</name>
</gene>
<comment type="cofactor">
    <cofactor evidence="1 7 9">
        <name>pyridoxal 5'-phosphate</name>
        <dbReference type="ChEBI" id="CHEBI:597326"/>
    </cofactor>
</comment>
<feature type="modified residue" description="N6-(pyridoxal phosphate)lysine" evidence="7 9">
    <location>
        <position position="170"/>
    </location>
</feature>
<dbReference type="InterPro" id="IPR015422">
    <property type="entry name" value="PyrdxlP-dep_Trfase_small"/>
</dbReference>
<dbReference type="SUPFAM" id="SSF53383">
    <property type="entry name" value="PLP-dependent transferases"/>
    <property type="match status" value="1"/>
</dbReference>
<protein>
    <recommendedName>
        <fullName evidence="7">2-aminoethylphosphonate--pyruvate transaminase</fullName>
        <ecNumber evidence="7">2.6.1.37</ecNumber>
    </recommendedName>
    <alternativeName>
        <fullName evidence="7">2-aminoethylphosphonate aminotransferase</fullName>
    </alternativeName>
    <alternativeName>
        <fullName evidence="7">AEP transaminase</fullName>
        <shortName evidence="7">AEPT</shortName>
    </alternativeName>
</protein>
<dbReference type="Gene3D" id="3.90.1150.10">
    <property type="entry name" value="Aspartate Aminotransferase, domain 1"/>
    <property type="match status" value="1"/>
</dbReference>
<comment type="similarity">
    <text evidence="7">Belongs to the class-V pyridoxal-phosphate-dependent aminotransferase family. PhnW subfamily.</text>
</comment>
<dbReference type="Gene3D" id="3.40.640.10">
    <property type="entry name" value="Type I PLP-dependent aspartate aminotransferase-like (Major domain)"/>
    <property type="match status" value="1"/>
</dbReference>
<keyword evidence="5 7" id="KW-0670">Pyruvate</keyword>
<dbReference type="GO" id="GO:0019700">
    <property type="term" value="P:organic phosphonate catabolic process"/>
    <property type="evidence" value="ECO:0007669"/>
    <property type="project" value="InterPro"/>
</dbReference>
<organism evidence="11">
    <name type="scientific">Rhizobium meliloti</name>
    <name type="common">Ensifer meliloti</name>
    <name type="synonym">Sinorhizobium meliloti</name>
    <dbReference type="NCBI Taxonomy" id="382"/>
    <lineage>
        <taxon>Bacteria</taxon>
        <taxon>Pseudomonadati</taxon>
        <taxon>Pseudomonadota</taxon>
        <taxon>Alphaproteobacteria</taxon>
        <taxon>Hyphomicrobiales</taxon>
        <taxon>Rhizobiaceae</taxon>
        <taxon>Sinorhizobium/Ensifer group</taxon>
        <taxon>Sinorhizobium</taxon>
    </lineage>
</organism>
<evidence type="ECO:0000256" key="6">
    <source>
        <dbReference type="ARBA" id="ARBA00049460"/>
    </source>
</evidence>
<evidence type="ECO:0000256" key="9">
    <source>
        <dbReference type="PIRSR" id="PIRSR000524-50"/>
    </source>
</evidence>
<dbReference type="PIRSF" id="PIRSF000524">
    <property type="entry name" value="SPT"/>
    <property type="match status" value="1"/>
</dbReference>
<dbReference type="EMBL" id="JX049335">
    <property type="protein sequence ID" value="AFP89751.1"/>
    <property type="molecule type" value="Genomic_DNA"/>
</dbReference>
<name>J7H8I4_RHIML</name>
<evidence type="ECO:0000256" key="4">
    <source>
        <dbReference type="ARBA" id="ARBA00022898"/>
    </source>
</evidence>
<feature type="domain" description="Aminotransferase class V" evidence="10">
    <location>
        <begin position="11"/>
        <end position="274"/>
    </location>
</feature>
<evidence type="ECO:0000256" key="7">
    <source>
        <dbReference type="HAMAP-Rule" id="MF_01376"/>
    </source>
</evidence>
<keyword evidence="4 7" id="KW-0663">Pyridoxal phosphate</keyword>
<dbReference type="GO" id="GO:0047304">
    <property type="term" value="F:2-aminoethylphosphonate-pyruvate transaminase activity"/>
    <property type="evidence" value="ECO:0007669"/>
    <property type="project" value="UniProtKB-UniRule"/>
</dbReference>
<evidence type="ECO:0000259" key="10">
    <source>
        <dbReference type="Pfam" id="PF00266"/>
    </source>
</evidence>
<dbReference type="InterPro" id="IPR015424">
    <property type="entry name" value="PyrdxlP-dep_Trfase"/>
</dbReference>
<comment type="catalytic activity">
    <reaction evidence="6 7">
        <text>(2-aminoethyl)phosphonate + pyruvate = phosphonoacetaldehyde + L-alanine</text>
        <dbReference type="Rhea" id="RHEA:17021"/>
        <dbReference type="ChEBI" id="CHEBI:15361"/>
        <dbReference type="ChEBI" id="CHEBI:57418"/>
        <dbReference type="ChEBI" id="CHEBI:57972"/>
        <dbReference type="ChEBI" id="CHEBI:58383"/>
        <dbReference type="EC" id="2.6.1.37"/>
    </reaction>
</comment>
<reference evidence="11" key="1">
    <citation type="submission" date="2012-05" db="EMBL/GenBank/DDBJ databases">
        <title>Identification of genes involved in symbiotic efficiency of Sinorhizobium meliloti AK21 by suppresive subtraction hybridization.</title>
        <authorList>
            <person name="Lopez-Contreras J.A."/>
            <person name="Molina-Sanchez M.D."/>
            <person name="Toro N."/>
            <person name="Fernandez-Lopez M."/>
        </authorList>
    </citation>
    <scope>NUCLEOTIDE SEQUENCE</scope>
    <source>
        <strain evidence="11">AK21</strain>
    </source>
</reference>
<comment type="subunit">
    <text evidence="7">Homodimer.</text>
</comment>
<comment type="function">
    <text evidence="7">Involved in phosphonate degradation.</text>
</comment>
<dbReference type="AlphaFoldDB" id="J7H8I4"/>
<evidence type="ECO:0000256" key="3">
    <source>
        <dbReference type="ARBA" id="ARBA00022679"/>
    </source>
</evidence>
<dbReference type="HAMAP" id="MF_01376">
    <property type="entry name" value="PhnW_aminotrans_5"/>
    <property type="match status" value="1"/>
</dbReference>
<dbReference type="InterPro" id="IPR012703">
    <property type="entry name" value="NH2EtPonate_pyrv_transaminase"/>
</dbReference>
<keyword evidence="3 7" id="KW-0808">Transferase</keyword>
<dbReference type="EC" id="2.6.1.37" evidence="7"/>
<dbReference type="InterPro" id="IPR000192">
    <property type="entry name" value="Aminotrans_V_dom"/>
</dbReference>
<evidence type="ECO:0000313" key="11">
    <source>
        <dbReference type="EMBL" id="AFP89751.1"/>
    </source>
</evidence>
<keyword evidence="2 7" id="KW-0032">Aminotransferase</keyword>
<sequence>MRLDLASRDSAFKQVTQQLRDRLLLVSGGQASHSSVPIQGSGTFAMEAALVTFTGKRDKVLVCINGIYGERIAKILAKSGINFEALRFPATLPIDVATIERMANLDEGFTHICFVHCETTTGIVNPVRSLVETGRRHGLVTIVDAMSSFGGLPIDVEVDGIDVLVSSGNKCIEAPAGVAFALISNRLLVGGVSHASSYCLDILDQWQNFEQHGEWRTTPPTHVVQAFNKALEELLEEGLVSRNRRYCRIRDKILSGMTALGFETVVPQDCQSPICLAFRSAEFVPDKPAFESYYDHLAANDVYIYAKLHDQTGTFRIGCIGQIEDSGIDKLIGITAEYFDISHSILAA</sequence>
<evidence type="ECO:0000256" key="8">
    <source>
        <dbReference type="PIRSR" id="PIRSR000524-1"/>
    </source>
</evidence>
<dbReference type="PANTHER" id="PTHR42778:SF1">
    <property type="entry name" value="2-AMINOETHYLPHOSPHONATE--PYRUVATE TRANSAMINASE"/>
    <property type="match status" value="1"/>
</dbReference>
<dbReference type="NCBIfam" id="NF010006">
    <property type="entry name" value="PRK13479.1"/>
    <property type="match status" value="1"/>
</dbReference>
<accession>J7H8I4</accession>
<dbReference type="InterPro" id="IPR015421">
    <property type="entry name" value="PyrdxlP-dep_Trfase_major"/>
</dbReference>
<evidence type="ECO:0000256" key="5">
    <source>
        <dbReference type="ARBA" id="ARBA00023317"/>
    </source>
</evidence>